<evidence type="ECO:0000313" key="2">
    <source>
        <dbReference type="EMBL" id="MBB5160050.1"/>
    </source>
</evidence>
<dbReference type="EMBL" id="JACHIW010000005">
    <property type="protein sequence ID" value="MBB5160050.1"/>
    <property type="molecule type" value="Genomic_DNA"/>
</dbReference>
<dbReference type="AlphaFoldDB" id="A0A840QIQ8"/>
<keyword evidence="1" id="KW-0812">Transmembrane</keyword>
<keyword evidence="1" id="KW-0472">Membrane</keyword>
<dbReference type="Proteomes" id="UP000584374">
    <property type="component" value="Unassembled WGS sequence"/>
</dbReference>
<keyword evidence="1" id="KW-1133">Transmembrane helix</keyword>
<dbReference type="RefSeq" id="WP_184733231.1">
    <property type="nucleotide sequence ID" value="NZ_JACHIW010000005.1"/>
</dbReference>
<comment type="caution">
    <text evidence="2">The sequence shown here is derived from an EMBL/GenBank/DDBJ whole genome shotgun (WGS) entry which is preliminary data.</text>
</comment>
<protein>
    <submittedName>
        <fullName evidence="2">Uncharacterized protein</fullName>
    </submittedName>
</protein>
<keyword evidence="3" id="KW-1185">Reference proteome</keyword>
<reference evidence="2 3" key="1">
    <citation type="submission" date="2020-08" db="EMBL/GenBank/DDBJ databases">
        <title>Sequencing the genomes of 1000 actinobacteria strains.</title>
        <authorList>
            <person name="Klenk H.-P."/>
        </authorList>
    </citation>
    <scope>NUCLEOTIDE SEQUENCE [LARGE SCALE GENOMIC DNA]</scope>
    <source>
        <strain evidence="2 3">DSM 45584</strain>
    </source>
</reference>
<proteinExistence type="predicted"/>
<name>A0A840QIQ8_9PSEU</name>
<accession>A0A840QIQ8</accession>
<feature type="transmembrane region" description="Helical" evidence="1">
    <location>
        <begin position="12"/>
        <end position="35"/>
    </location>
</feature>
<evidence type="ECO:0000313" key="3">
    <source>
        <dbReference type="Proteomes" id="UP000584374"/>
    </source>
</evidence>
<evidence type="ECO:0000256" key="1">
    <source>
        <dbReference type="SAM" id="Phobius"/>
    </source>
</evidence>
<organism evidence="2 3">
    <name type="scientific">Saccharopolyspora phatthalungensis</name>
    <dbReference type="NCBI Taxonomy" id="664693"/>
    <lineage>
        <taxon>Bacteria</taxon>
        <taxon>Bacillati</taxon>
        <taxon>Actinomycetota</taxon>
        <taxon>Actinomycetes</taxon>
        <taxon>Pseudonocardiales</taxon>
        <taxon>Pseudonocardiaceae</taxon>
        <taxon>Saccharopolyspora</taxon>
    </lineage>
</organism>
<sequence>MGAKISSESPINLGNLIFWVGVLMLVAWLHGGWYFGGMEEHNVPECVQPL</sequence>
<gene>
    <name evidence="2" type="ORF">BJ970_007651</name>
</gene>